<dbReference type="InterPro" id="IPR051922">
    <property type="entry name" value="Bact_Sporulation_Assoc"/>
</dbReference>
<dbReference type="EMBL" id="AFZF02000004">
    <property type="protein sequence ID" value="EHL14683.1"/>
    <property type="molecule type" value="Genomic_DNA"/>
</dbReference>
<feature type="domain" description="Sporulation stage II protein D amidase enhancer LytB N-terminal" evidence="1">
    <location>
        <begin position="235"/>
        <end position="324"/>
    </location>
</feature>
<protein>
    <submittedName>
        <fullName evidence="2">SpoIID/LytB domain-containing protein</fullName>
    </submittedName>
</protein>
<dbReference type="InterPro" id="IPR013693">
    <property type="entry name" value="SpoIID/LytB_N"/>
</dbReference>
<evidence type="ECO:0000313" key="2">
    <source>
        <dbReference type="EMBL" id="EHL14683.1"/>
    </source>
</evidence>
<accession>V9HTR1</accession>
<reference evidence="2 3" key="1">
    <citation type="submission" date="2012-05" db="EMBL/GenBank/DDBJ databases">
        <title>The Genome Sequence of Eubacteriaceae bacterium CM2.</title>
        <authorList>
            <consortium name="The Broad Institute Genome Sequencing Platform"/>
            <person name="Earl A."/>
            <person name="Ward D."/>
            <person name="Feldgarden M."/>
            <person name="Gevers D."/>
            <person name="Sizova M."/>
            <person name="Hazen A."/>
            <person name="Epstein S."/>
            <person name="Walker B."/>
            <person name="Young S.K."/>
            <person name="Zeng Q."/>
            <person name="Gargeya S."/>
            <person name="Fitzgerald M."/>
            <person name="Haas B."/>
            <person name="Abouelleil A."/>
            <person name="Alvarado L."/>
            <person name="Arachchi H.M."/>
            <person name="Berlin A."/>
            <person name="Chapman S.B."/>
            <person name="Goldberg J."/>
            <person name="Griggs A."/>
            <person name="Gujja S."/>
            <person name="Hansen M."/>
            <person name="Howarth C."/>
            <person name="Imamovic A."/>
            <person name="Larimer J."/>
            <person name="McCowen C."/>
            <person name="Montmayeur A."/>
            <person name="Murphy C."/>
            <person name="Neiman D."/>
            <person name="Pearson M."/>
            <person name="Priest M."/>
            <person name="Roberts A."/>
            <person name="Saif S."/>
            <person name="Shea T."/>
            <person name="Sisk P."/>
            <person name="Sykes S."/>
            <person name="Wortman J."/>
            <person name="Nusbaum C."/>
            <person name="Birren B."/>
        </authorList>
    </citation>
    <scope>NUCLEOTIDE SEQUENCE [LARGE SCALE GENOMIC DNA]</scope>
    <source>
        <strain evidence="2 3">CM2</strain>
    </source>
</reference>
<evidence type="ECO:0000259" key="1">
    <source>
        <dbReference type="Pfam" id="PF08486"/>
    </source>
</evidence>
<dbReference type="InterPro" id="IPR013486">
    <property type="entry name" value="SpoIID/LytB"/>
</dbReference>
<dbReference type="NCBIfam" id="TIGR02669">
    <property type="entry name" value="SpoIID_LytB"/>
    <property type="match status" value="1"/>
</dbReference>
<dbReference type="PANTHER" id="PTHR30032">
    <property type="entry name" value="N-ACETYLMURAMOYL-L-ALANINE AMIDASE-RELATED"/>
    <property type="match status" value="1"/>
</dbReference>
<dbReference type="Pfam" id="PF08486">
    <property type="entry name" value="SpoIID"/>
    <property type="match status" value="1"/>
</dbReference>
<comment type="caution">
    <text evidence="2">The sequence shown here is derived from an EMBL/GenBank/DDBJ whole genome shotgun (WGS) entry which is preliminary data.</text>
</comment>
<dbReference type="OrthoDB" id="9794671at2"/>
<sequence length="495" mass="55488">MKNLKLFFIVEVMFFAFAIFNINHVYAEDLLIFDQEVQVKESPIFDKSLQSNEIKDVKLKNIKAKDTQANDIQVKDVEAKDIQVNNIEVKDTKDIQVSSKKIAIGLKFDKTSVKELKFKSNGLSISNDVSTKLISTDKIFTAKPLQFVYVDENSDTESSSDFIFAESVDKFKNASLANKYSTQIKDAVGIYDSKSNLIITIPPKSDIYFISNDSSPIEVFDKKYRGGLKFINNNSMLAVINYLYVEDYLLGVVSKEMVSSWNLEALKAQAIAARSFAYSNYNKFSKYGFNLTDDTRSQAYGGFSAETDNTTKAVNETKGIVGYYEGKIAELIYNASSGGKTESSQNIWLSKIPYLIAQDDPYSIGNPYDNWSFSVTSSEIENIFKKRGKYIGTLQNVTIDDITSQGYVIKMTFNGSILSQTLKKDEIRGLFGSSKLKSLKFAMTNSSGTYNFSGSGYGHGIGMSQYGAKSMADKGYNYTQILEFYYPGVKLEQIK</sequence>
<evidence type="ECO:0000313" key="3">
    <source>
        <dbReference type="Proteomes" id="UP000017818"/>
    </source>
</evidence>
<organism evidence="2 3">
    <name type="scientific">Peptoanaerobacter stomatis</name>
    <dbReference type="NCBI Taxonomy" id="796937"/>
    <lineage>
        <taxon>Bacteria</taxon>
        <taxon>Bacillati</taxon>
        <taxon>Bacillota</taxon>
        <taxon>Clostridia</taxon>
        <taxon>Peptostreptococcales</taxon>
        <taxon>Filifactoraceae</taxon>
        <taxon>Peptoanaerobacter</taxon>
    </lineage>
</organism>
<dbReference type="RefSeq" id="WP_009526878.1">
    <property type="nucleotide sequence ID" value="NZ_JH815225.1"/>
</dbReference>
<gene>
    <name evidence="2" type="ORF">HMPREF9630_00984</name>
</gene>
<dbReference type="GO" id="GO:0030288">
    <property type="term" value="C:outer membrane-bounded periplasmic space"/>
    <property type="evidence" value="ECO:0007669"/>
    <property type="project" value="TreeGrafter"/>
</dbReference>
<name>V9HTR1_9FIRM</name>
<dbReference type="AlphaFoldDB" id="V9HTR1"/>
<proteinExistence type="predicted"/>
<dbReference type="GO" id="GO:0030435">
    <property type="term" value="P:sporulation resulting in formation of a cellular spore"/>
    <property type="evidence" value="ECO:0007669"/>
    <property type="project" value="InterPro"/>
</dbReference>
<dbReference type="HOGENOM" id="CLU_550778_0_0_9"/>
<dbReference type="PANTHER" id="PTHR30032:SF4">
    <property type="entry name" value="AMIDASE ENHANCER"/>
    <property type="match status" value="1"/>
</dbReference>
<dbReference type="Proteomes" id="UP000017818">
    <property type="component" value="Unassembled WGS sequence"/>
</dbReference>